<dbReference type="NCBIfam" id="TIGR00254">
    <property type="entry name" value="GGDEF"/>
    <property type="match status" value="1"/>
</dbReference>
<dbReference type="CDD" id="cd01949">
    <property type="entry name" value="GGDEF"/>
    <property type="match status" value="1"/>
</dbReference>
<reference evidence="5 6" key="1">
    <citation type="submission" date="2019-07" db="EMBL/GenBank/DDBJ databases">
        <title>Insights of Desulfuromonas acetexigens electromicrobiology.</title>
        <authorList>
            <person name="Katuri K."/>
            <person name="Sapireddy V."/>
            <person name="Shaw D.R."/>
            <person name="Saikaly P."/>
        </authorList>
    </citation>
    <scope>NUCLEOTIDE SEQUENCE [LARGE SCALE GENOMIC DNA]</scope>
    <source>
        <strain evidence="5 6">2873</strain>
    </source>
</reference>
<protein>
    <recommendedName>
        <fullName evidence="1">diguanylate cyclase</fullName>
        <ecNumber evidence="1">2.7.7.65</ecNumber>
    </recommendedName>
</protein>
<evidence type="ECO:0000259" key="4">
    <source>
        <dbReference type="PROSITE" id="PS50887"/>
    </source>
</evidence>
<dbReference type="Pfam" id="PF11845">
    <property type="entry name" value="Tll0287-like"/>
    <property type="match status" value="1"/>
</dbReference>
<dbReference type="RefSeq" id="WP_092054226.1">
    <property type="nucleotide sequence ID" value="NZ_FOJJ01000005.1"/>
</dbReference>
<evidence type="ECO:0000256" key="2">
    <source>
        <dbReference type="ARBA" id="ARBA00034247"/>
    </source>
</evidence>
<evidence type="ECO:0000313" key="6">
    <source>
        <dbReference type="Proteomes" id="UP000317155"/>
    </source>
</evidence>
<evidence type="ECO:0000256" key="3">
    <source>
        <dbReference type="SAM" id="Phobius"/>
    </source>
</evidence>
<dbReference type="PANTHER" id="PTHR45138:SF9">
    <property type="entry name" value="DIGUANYLATE CYCLASE DGCM-RELATED"/>
    <property type="match status" value="1"/>
</dbReference>
<dbReference type="EC" id="2.7.7.65" evidence="1"/>
<comment type="caution">
    <text evidence="5">The sequence shown here is derived from an EMBL/GenBank/DDBJ whole genome shotgun (WGS) entry which is preliminary data.</text>
</comment>
<dbReference type="OrthoDB" id="9812260at2"/>
<keyword evidence="3" id="KW-0812">Transmembrane</keyword>
<feature type="transmembrane region" description="Helical" evidence="3">
    <location>
        <begin position="21"/>
        <end position="41"/>
    </location>
</feature>
<sequence length="431" mass="48039">MIEPRLTDSLEHSSSSSFVRKYLGGIFLAICLILVSVFWGFSYKANQLIEDQLRQQGQAFFQEVVLTRDWLAQHGGVYVPLTPGMEVNPYLLKVPGLKVVIQDQEGNHYTLKNPALVTREISEIAAGQGLFRFHITSILPLNPQNSPDAFERQALEKFARGETEAYGYVEEGGRSIFRYMAPLPTKESCMACHAAQGYRPGVVRGGISVSLDATATLTQMRENRFYLIASAIGLVALILAVILFISRVFIKDLKKAEERLLEMATRDFLTGLLNRRETYRRLQEESRRGTRFGDPLSVILLDIDFFKKINDNHGHLIGDRFLQETAEVLRNTLREYDILCRYGGEEFLVGALKANLEQAAQAAERVRLRMKDLRVPGGDGGAIAVTISAGVAQLRPGESIDGLIARADEALYRAKGTGRDRVVTSGEIETP</sequence>
<dbReference type="InterPro" id="IPR021796">
    <property type="entry name" value="Tll0287-like_dom"/>
</dbReference>
<keyword evidence="3" id="KW-0472">Membrane</keyword>
<dbReference type="InterPro" id="IPR029787">
    <property type="entry name" value="Nucleotide_cyclase"/>
</dbReference>
<feature type="transmembrane region" description="Helical" evidence="3">
    <location>
        <begin position="225"/>
        <end position="250"/>
    </location>
</feature>
<dbReference type="PANTHER" id="PTHR45138">
    <property type="entry name" value="REGULATORY COMPONENTS OF SENSORY TRANSDUCTION SYSTEM"/>
    <property type="match status" value="1"/>
</dbReference>
<evidence type="ECO:0000313" key="5">
    <source>
        <dbReference type="EMBL" id="TRO78918.1"/>
    </source>
</evidence>
<dbReference type="SUPFAM" id="SSF55073">
    <property type="entry name" value="Nucleotide cyclase"/>
    <property type="match status" value="1"/>
</dbReference>
<keyword evidence="3" id="KW-1133">Transmembrane helix</keyword>
<keyword evidence="6" id="KW-1185">Reference proteome</keyword>
<name>A0A550J6R3_9BACT</name>
<dbReference type="EMBL" id="VJVV01000013">
    <property type="protein sequence ID" value="TRO78918.1"/>
    <property type="molecule type" value="Genomic_DNA"/>
</dbReference>
<comment type="catalytic activity">
    <reaction evidence="2">
        <text>2 GTP = 3',3'-c-di-GMP + 2 diphosphate</text>
        <dbReference type="Rhea" id="RHEA:24898"/>
        <dbReference type="ChEBI" id="CHEBI:33019"/>
        <dbReference type="ChEBI" id="CHEBI:37565"/>
        <dbReference type="ChEBI" id="CHEBI:58805"/>
        <dbReference type="EC" id="2.7.7.65"/>
    </reaction>
</comment>
<dbReference type="GO" id="GO:0052621">
    <property type="term" value="F:diguanylate cyclase activity"/>
    <property type="evidence" value="ECO:0007669"/>
    <property type="project" value="UniProtKB-EC"/>
</dbReference>
<dbReference type="PROSITE" id="PS50887">
    <property type="entry name" value="GGDEF"/>
    <property type="match status" value="1"/>
</dbReference>
<dbReference type="FunFam" id="3.30.70.270:FF:000001">
    <property type="entry name" value="Diguanylate cyclase domain protein"/>
    <property type="match status" value="1"/>
</dbReference>
<organism evidence="5 6">
    <name type="scientific">Trichloromonas acetexigens</name>
    <dbReference type="NCBI Taxonomy" id="38815"/>
    <lineage>
        <taxon>Bacteria</taxon>
        <taxon>Pseudomonadati</taxon>
        <taxon>Thermodesulfobacteriota</taxon>
        <taxon>Desulfuromonadia</taxon>
        <taxon>Desulfuromonadales</taxon>
        <taxon>Trichloromonadaceae</taxon>
        <taxon>Trichloromonas</taxon>
    </lineage>
</organism>
<dbReference type="InterPro" id="IPR043128">
    <property type="entry name" value="Rev_trsase/Diguanyl_cyclase"/>
</dbReference>
<dbReference type="InterPro" id="IPR050469">
    <property type="entry name" value="Diguanylate_Cyclase"/>
</dbReference>
<evidence type="ECO:0000256" key="1">
    <source>
        <dbReference type="ARBA" id="ARBA00012528"/>
    </source>
</evidence>
<dbReference type="Pfam" id="PF00990">
    <property type="entry name" value="GGDEF"/>
    <property type="match status" value="1"/>
</dbReference>
<dbReference type="AlphaFoldDB" id="A0A550J6R3"/>
<dbReference type="Gene3D" id="3.30.70.270">
    <property type="match status" value="1"/>
</dbReference>
<dbReference type="Gene3D" id="3.30.450.290">
    <property type="match status" value="1"/>
</dbReference>
<dbReference type="Proteomes" id="UP000317155">
    <property type="component" value="Unassembled WGS sequence"/>
</dbReference>
<proteinExistence type="predicted"/>
<accession>A0A550J6R3</accession>
<feature type="domain" description="GGDEF" evidence="4">
    <location>
        <begin position="294"/>
        <end position="427"/>
    </location>
</feature>
<dbReference type="InterPro" id="IPR000160">
    <property type="entry name" value="GGDEF_dom"/>
</dbReference>
<gene>
    <name evidence="5" type="ORF">FL622_14620</name>
</gene>
<dbReference type="SMART" id="SM00267">
    <property type="entry name" value="GGDEF"/>
    <property type="match status" value="1"/>
</dbReference>